<evidence type="ECO:0000313" key="10">
    <source>
        <dbReference type="Proteomes" id="UP000033115"/>
    </source>
</evidence>
<evidence type="ECO:0000256" key="8">
    <source>
        <dbReference type="SAM" id="Phobius"/>
    </source>
</evidence>
<organism evidence="9 10">
    <name type="scientific">Clostridium scatologenes</name>
    <dbReference type="NCBI Taxonomy" id="1548"/>
    <lineage>
        <taxon>Bacteria</taxon>
        <taxon>Bacillati</taxon>
        <taxon>Bacillota</taxon>
        <taxon>Clostridia</taxon>
        <taxon>Eubacteriales</taxon>
        <taxon>Clostridiaceae</taxon>
        <taxon>Clostridium</taxon>
    </lineage>
</organism>
<feature type="transmembrane region" description="Helical" evidence="8">
    <location>
        <begin position="12"/>
        <end position="29"/>
    </location>
</feature>
<evidence type="ECO:0000256" key="4">
    <source>
        <dbReference type="ARBA" id="ARBA00022475"/>
    </source>
</evidence>
<keyword evidence="3" id="KW-0813">Transport</keyword>
<evidence type="ECO:0008006" key="11">
    <source>
        <dbReference type="Google" id="ProtNLM"/>
    </source>
</evidence>
<feature type="transmembrane region" description="Helical" evidence="8">
    <location>
        <begin position="334"/>
        <end position="367"/>
    </location>
</feature>
<evidence type="ECO:0000256" key="3">
    <source>
        <dbReference type="ARBA" id="ARBA00022448"/>
    </source>
</evidence>
<feature type="transmembrane region" description="Helical" evidence="8">
    <location>
        <begin position="180"/>
        <end position="200"/>
    </location>
</feature>
<dbReference type="GO" id="GO:0005886">
    <property type="term" value="C:plasma membrane"/>
    <property type="evidence" value="ECO:0007669"/>
    <property type="project" value="UniProtKB-SubCell"/>
</dbReference>
<dbReference type="STRING" id="1548.CSCA_0672"/>
<dbReference type="Pfam" id="PF01594">
    <property type="entry name" value="AI-2E_transport"/>
    <property type="match status" value="1"/>
</dbReference>
<evidence type="ECO:0000256" key="5">
    <source>
        <dbReference type="ARBA" id="ARBA00022692"/>
    </source>
</evidence>
<evidence type="ECO:0000256" key="6">
    <source>
        <dbReference type="ARBA" id="ARBA00022989"/>
    </source>
</evidence>
<keyword evidence="4" id="KW-1003">Cell membrane</keyword>
<sequence length="383" mass="41962">MELEKKIRSKTAILIVLAFGLYIGFNYWNNIMGIFLKVYNLIFPFILGGCIAFILNIPAGFISKKLLGCSDKGIGRIIKKHSTGISIVISFFAIVGIFVLISSIIVPNIIETAAILPKTFDNSTKAFQKWMDSNTKLSSSIVNLVNNMGIDWNNIFNKAKSIIFNGIGSMVLSTLQAATSLASATVEFILGVIFAIYILAQKKRIGIQFKKLLYAFTKKEKADSILDILKLTNITFSNFITGQCIVAAILGMMFFVVMMLLSMPYALMISVLIGFLSIIPVLGSAIGCALSVVLIVMVNPIKAGVFLLVFLLIKQIEDNLIYPKVVGESVGLPSIWVLVAITLGGKTFGVAGMIIFIPVFSVAYVLLRKEVYIKLKQKGLQIE</sequence>
<feature type="transmembrane region" description="Helical" evidence="8">
    <location>
        <begin position="83"/>
        <end position="110"/>
    </location>
</feature>
<evidence type="ECO:0000256" key="2">
    <source>
        <dbReference type="ARBA" id="ARBA00009773"/>
    </source>
</evidence>
<proteinExistence type="inferred from homology"/>
<accession>A0A0E3M6K6</accession>
<evidence type="ECO:0000256" key="1">
    <source>
        <dbReference type="ARBA" id="ARBA00004651"/>
    </source>
</evidence>
<feature type="transmembrane region" description="Helical" evidence="8">
    <location>
        <begin position="239"/>
        <end position="261"/>
    </location>
</feature>
<dbReference type="Proteomes" id="UP000033115">
    <property type="component" value="Chromosome"/>
</dbReference>
<dbReference type="RefSeq" id="WP_029160884.1">
    <property type="nucleotide sequence ID" value="NZ_CP009933.1"/>
</dbReference>
<keyword evidence="6 8" id="KW-1133">Transmembrane helix</keyword>
<comment type="similarity">
    <text evidence="2">Belongs to the autoinducer-2 exporter (AI-2E) (TC 2.A.86) family.</text>
</comment>
<keyword evidence="10" id="KW-1185">Reference proteome</keyword>
<name>A0A0E3M6K6_CLOSL</name>
<evidence type="ECO:0000256" key="7">
    <source>
        <dbReference type="ARBA" id="ARBA00023136"/>
    </source>
</evidence>
<feature type="transmembrane region" description="Helical" evidence="8">
    <location>
        <begin position="41"/>
        <end position="62"/>
    </location>
</feature>
<dbReference type="AlphaFoldDB" id="A0A0E3M6K6"/>
<dbReference type="HOGENOM" id="CLU_031275_2_1_9"/>
<feature type="transmembrane region" description="Helical" evidence="8">
    <location>
        <begin position="267"/>
        <end position="296"/>
    </location>
</feature>
<dbReference type="PANTHER" id="PTHR21716">
    <property type="entry name" value="TRANSMEMBRANE PROTEIN"/>
    <property type="match status" value="1"/>
</dbReference>
<keyword evidence="7 8" id="KW-0472">Membrane</keyword>
<dbReference type="InterPro" id="IPR002549">
    <property type="entry name" value="AI-2E-like"/>
</dbReference>
<gene>
    <name evidence="9" type="ORF">CSCA_0672</name>
</gene>
<reference evidence="9 10" key="1">
    <citation type="journal article" date="2015" name="J. Biotechnol.">
        <title>Complete genome sequence of a malodorant-producing acetogen, Clostridium scatologenes ATCC 25775(T).</title>
        <authorList>
            <person name="Zhu Z."/>
            <person name="Guo T."/>
            <person name="Zheng H."/>
            <person name="Song T."/>
            <person name="Ouyang P."/>
            <person name="Xie J."/>
        </authorList>
    </citation>
    <scope>NUCLEOTIDE SEQUENCE [LARGE SCALE GENOMIC DNA]</scope>
    <source>
        <strain evidence="9 10">ATCC 25775</strain>
    </source>
</reference>
<protein>
    <recommendedName>
        <fullName evidence="11">Permease</fullName>
    </recommendedName>
</protein>
<keyword evidence="5 8" id="KW-0812">Transmembrane</keyword>
<dbReference type="GO" id="GO:0055085">
    <property type="term" value="P:transmembrane transport"/>
    <property type="evidence" value="ECO:0007669"/>
    <property type="project" value="TreeGrafter"/>
</dbReference>
<comment type="subcellular location">
    <subcellularLocation>
        <location evidence="1">Cell membrane</location>
        <topology evidence="1">Multi-pass membrane protein</topology>
    </subcellularLocation>
</comment>
<dbReference type="PANTHER" id="PTHR21716:SF53">
    <property type="entry name" value="PERMEASE PERM-RELATED"/>
    <property type="match status" value="1"/>
</dbReference>
<dbReference type="KEGG" id="csq:CSCA_0672"/>
<dbReference type="EMBL" id="CP009933">
    <property type="protein sequence ID" value="AKA67797.1"/>
    <property type="molecule type" value="Genomic_DNA"/>
</dbReference>
<evidence type="ECO:0000313" key="9">
    <source>
        <dbReference type="EMBL" id="AKA67797.1"/>
    </source>
</evidence>